<dbReference type="OMA" id="DAWEMRT"/>
<feature type="transmembrane region" description="Helical" evidence="8">
    <location>
        <begin position="111"/>
        <end position="130"/>
    </location>
</feature>
<dbReference type="InParanoid" id="A0A5E4EIE9"/>
<accession>A0A5E4EIE9</accession>
<dbReference type="FunCoup" id="A0A5E4EIE9">
    <property type="interactions" value="173"/>
</dbReference>
<dbReference type="PANTHER" id="PTHR31953">
    <property type="entry name" value="BETA-FRUCTOFURANOSIDASE, INSOLUBLE ISOENZYME CWINV1-RELATED"/>
    <property type="match status" value="1"/>
</dbReference>
<dbReference type="Pfam" id="PF00251">
    <property type="entry name" value="Glyco_hydro_32N"/>
    <property type="match status" value="1"/>
</dbReference>
<dbReference type="InterPro" id="IPR013148">
    <property type="entry name" value="Glyco_hydro_32_N"/>
</dbReference>
<dbReference type="GO" id="GO:0005975">
    <property type="term" value="P:carbohydrate metabolic process"/>
    <property type="evidence" value="ECO:0007669"/>
    <property type="project" value="InterPro"/>
</dbReference>
<keyword evidence="8" id="KW-0812">Transmembrane</keyword>
<dbReference type="Gramene" id="VVA15473">
    <property type="protein sequence ID" value="VVA15473"/>
    <property type="gene ID" value="Prudul26B016587"/>
</dbReference>
<dbReference type="GO" id="GO:0004564">
    <property type="term" value="F:beta-fructofuranosidase activity"/>
    <property type="evidence" value="ECO:0007669"/>
    <property type="project" value="UniProtKB-EC"/>
</dbReference>
<dbReference type="FunFam" id="2.60.120.560:FF:000002">
    <property type="entry name" value="Beta-fructofuranosidase, insoluble isoenzyme CWINV1"/>
    <property type="match status" value="1"/>
</dbReference>
<sequence>MSRSANLFKKSRRISRLIQIPLRLSGRITLAKLHQLKRGHRIPSRTRMQIMNKVDLHPKRLSQKLQARARSSHLEPCLWKLLLRNSGKTIHTNDLPDSTSALMDTMFNKKLGLVFVFAASVFLVINNNGVEASHNIYSRLQNAAAVEVKQLHRTGYHFQPPKHWINAPMYFNGIYHLFYQYNPKGAVWGNIVWAHSVSKDLINWEALPPAIYPSKPFDINGTWSGSATILPGNKPIILYTGLDADKRQIQNYAVPANYSDPFLREWIKPDDNPLVVPSQEMNSSQFRDPTTAWWHNGHWRILVGGKRKHRGMAWLYRSIDFKYWVKAKHPLHSAPETGMWECPDFFPLALNGRSGVDTSKVGEDVKHILKVSLDETRYEYYTLGKYFPEKDRYVPDNTSVDGRAGLRLDYGNFYASKTFFDPSKNMRILWGWANESDAADDDKAKGWAGVQTIPRVVWLSPDAKQVVQWPIKELETLRGQKVDINNQNVEQGQHVEVKGITAAQADVEVTFSFGSLEKAEEFDPNWANLDAQTVCSLRRSDVPGGIGPFGLLTLASQNLEEFTPVFFRVFKTKENKHKVLMCSDAKSSSLRPFNEKLYRPSFAGFVDVDLSADKKISLRSLIDHSVVESFGAGGKTCITSRVYPTLAVNDAAHLFIFNNGTEPVTVQTLTAWSMNAPQQMNQNLEF</sequence>
<keyword evidence="6 7" id="KW-0326">Glycosidase</keyword>
<dbReference type="AlphaFoldDB" id="A0A5E4EIE9"/>
<dbReference type="InterPro" id="IPR023296">
    <property type="entry name" value="Glyco_hydro_beta-prop_sf"/>
</dbReference>
<dbReference type="Proteomes" id="UP000327085">
    <property type="component" value="Chromosome 7"/>
</dbReference>
<name>A0A5E4EIE9_PRUDU</name>
<evidence type="ECO:0000256" key="6">
    <source>
        <dbReference type="ARBA" id="ARBA00023295"/>
    </source>
</evidence>
<evidence type="ECO:0000259" key="10">
    <source>
        <dbReference type="Pfam" id="PF08244"/>
    </source>
</evidence>
<dbReference type="InterPro" id="IPR013320">
    <property type="entry name" value="ConA-like_dom_sf"/>
</dbReference>
<dbReference type="InterPro" id="IPR050551">
    <property type="entry name" value="Fructan_Metab_Enzymes"/>
</dbReference>
<keyword evidence="8" id="KW-1133">Transmembrane helix</keyword>
<reference evidence="12" key="1">
    <citation type="journal article" date="2020" name="Plant J.">
        <title>Transposons played a major role in the diversification between the closely related almond and peach genomes: results from the almond genome sequence.</title>
        <authorList>
            <person name="Alioto T."/>
            <person name="Alexiou K.G."/>
            <person name="Bardil A."/>
            <person name="Barteri F."/>
            <person name="Castanera R."/>
            <person name="Cruz F."/>
            <person name="Dhingra A."/>
            <person name="Duval H."/>
            <person name="Fernandez I Marti A."/>
            <person name="Frias L."/>
            <person name="Galan B."/>
            <person name="Garcia J.L."/>
            <person name="Howad W."/>
            <person name="Gomez-Garrido J."/>
            <person name="Gut M."/>
            <person name="Julca I."/>
            <person name="Morata J."/>
            <person name="Puigdomenech P."/>
            <person name="Ribeca P."/>
            <person name="Rubio Cabetas M.J."/>
            <person name="Vlasova A."/>
            <person name="Wirthensohn M."/>
            <person name="Garcia-Mas J."/>
            <person name="Gabaldon T."/>
            <person name="Casacuberta J.M."/>
            <person name="Arus P."/>
        </authorList>
    </citation>
    <scope>NUCLEOTIDE SEQUENCE [LARGE SCALE GENOMIC DNA]</scope>
    <source>
        <strain evidence="12">cv. Texas</strain>
    </source>
</reference>
<evidence type="ECO:0000313" key="11">
    <source>
        <dbReference type="EMBL" id="VVA15473.1"/>
    </source>
</evidence>
<proteinExistence type="inferred from homology"/>
<evidence type="ECO:0000256" key="3">
    <source>
        <dbReference type="ARBA" id="ARBA00009902"/>
    </source>
</evidence>
<comment type="similarity">
    <text evidence="3 7">Belongs to the glycosyl hydrolase 32 family.</text>
</comment>
<dbReference type="Gene3D" id="2.115.10.20">
    <property type="entry name" value="Glycosyl hydrolase domain, family 43"/>
    <property type="match status" value="1"/>
</dbReference>
<keyword evidence="8" id="KW-0472">Membrane</keyword>
<keyword evidence="5 7" id="KW-0378">Hydrolase</keyword>
<comment type="catalytic activity">
    <reaction evidence="1">
        <text>Hydrolysis of terminal non-reducing beta-D-fructofuranoside residues in beta-D-fructofuranosides.</text>
        <dbReference type="EC" id="3.2.1.26"/>
    </reaction>
</comment>
<dbReference type="SUPFAM" id="SSF75005">
    <property type="entry name" value="Arabinanase/levansucrase/invertase"/>
    <property type="match status" value="1"/>
</dbReference>
<comment type="subcellular location">
    <subcellularLocation>
        <location evidence="2">Vacuole</location>
    </subcellularLocation>
</comment>
<dbReference type="GO" id="GO:0005773">
    <property type="term" value="C:vacuole"/>
    <property type="evidence" value="ECO:0007669"/>
    <property type="project" value="UniProtKB-SubCell"/>
</dbReference>
<dbReference type="FunFam" id="2.115.10.20:FF:000001">
    <property type="entry name" value="Beta-fructofuranosidase, insoluble isoenzyme CWINV1"/>
    <property type="match status" value="1"/>
</dbReference>
<evidence type="ECO:0000313" key="12">
    <source>
        <dbReference type="Proteomes" id="UP000327085"/>
    </source>
</evidence>
<dbReference type="Pfam" id="PF08244">
    <property type="entry name" value="Glyco_hydro_32C"/>
    <property type="match status" value="1"/>
</dbReference>
<evidence type="ECO:0000256" key="2">
    <source>
        <dbReference type="ARBA" id="ARBA00004116"/>
    </source>
</evidence>
<evidence type="ECO:0000256" key="8">
    <source>
        <dbReference type="SAM" id="Phobius"/>
    </source>
</evidence>
<evidence type="ECO:0000259" key="9">
    <source>
        <dbReference type="Pfam" id="PF00251"/>
    </source>
</evidence>
<dbReference type="EMBL" id="CABIKO010000014">
    <property type="protein sequence ID" value="VVA15473.1"/>
    <property type="molecule type" value="Genomic_DNA"/>
</dbReference>
<protein>
    <submittedName>
        <fullName evidence="11">PREDICTED: beta-fructofuranosidase</fullName>
    </submittedName>
</protein>
<dbReference type="InterPro" id="IPR001362">
    <property type="entry name" value="Glyco_hydro_32"/>
</dbReference>
<evidence type="ECO:0000256" key="5">
    <source>
        <dbReference type="ARBA" id="ARBA00022801"/>
    </source>
</evidence>
<feature type="domain" description="Glycosyl hydrolase family 32 N-terminal" evidence="9">
    <location>
        <begin position="157"/>
        <end position="470"/>
    </location>
</feature>
<dbReference type="Gene3D" id="2.60.120.560">
    <property type="entry name" value="Exo-inulinase, domain 1"/>
    <property type="match status" value="1"/>
</dbReference>
<organism evidence="11 12">
    <name type="scientific">Prunus dulcis</name>
    <name type="common">Almond</name>
    <name type="synonym">Amygdalus dulcis</name>
    <dbReference type="NCBI Taxonomy" id="3755"/>
    <lineage>
        <taxon>Eukaryota</taxon>
        <taxon>Viridiplantae</taxon>
        <taxon>Streptophyta</taxon>
        <taxon>Embryophyta</taxon>
        <taxon>Tracheophyta</taxon>
        <taxon>Spermatophyta</taxon>
        <taxon>Magnoliopsida</taxon>
        <taxon>eudicotyledons</taxon>
        <taxon>Gunneridae</taxon>
        <taxon>Pentapetalae</taxon>
        <taxon>rosids</taxon>
        <taxon>fabids</taxon>
        <taxon>Rosales</taxon>
        <taxon>Rosaceae</taxon>
        <taxon>Amygdaloideae</taxon>
        <taxon>Amygdaleae</taxon>
        <taxon>Prunus</taxon>
    </lineage>
</organism>
<dbReference type="SMART" id="SM00640">
    <property type="entry name" value="Glyco_32"/>
    <property type="match status" value="1"/>
</dbReference>
<evidence type="ECO:0000256" key="1">
    <source>
        <dbReference type="ARBA" id="ARBA00000094"/>
    </source>
</evidence>
<evidence type="ECO:0000256" key="7">
    <source>
        <dbReference type="RuleBase" id="RU362110"/>
    </source>
</evidence>
<feature type="domain" description="Glycosyl hydrolase family 32 C-terminal" evidence="10">
    <location>
        <begin position="473"/>
        <end position="673"/>
    </location>
</feature>
<keyword evidence="4" id="KW-0926">Vacuole</keyword>
<gene>
    <name evidence="11" type="ORF">ALMOND_2B016587</name>
</gene>
<dbReference type="InterPro" id="IPR013189">
    <property type="entry name" value="Glyco_hydro_32_C"/>
</dbReference>
<dbReference type="SUPFAM" id="SSF49899">
    <property type="entry name" value="Concanavalin A-like lectins/glucanases"/>
    <property type="match status" value="1"/>
</dbReference>
<dbReference type="CDD" id="cd18624">
    <property type="entry name" value="GH32_Fruct1-like"/>
    <property type="match status" value="1"/>
</dbReference>
<evidence type="ECO:0000256" key="4">
    <source>
        <dbReference type="ARBA" id="ARBA00022554"/>
    </source>
</evidence>